<dbReference type="STRING" id="57577.A0A2K3N9Z9"/>
<dbReference type="GO" id="GO:0008270">
    <property type="term" value="F:zinc ion binding"/>
    <property type="evidence" value="ECO:0007669"/>
    <property type="project" value="UniProtKB-UniRule"/>
</dbReference>
<dbReference type="InterPro" id="IPR006564">
    <property type="entry name" value="Znf_PMZ"/>
</dbReference>
<dbReference type="PANTHER" id="PTHR31669:SF283">
    <property type="entry name" value="PROTEIN FAR1-RELATED SEQUENCE"/>
    <property type="match status" value="1"/>
</dbReference>
<evidence type="ECO:0000313" key="10">
    <source>
        <dbReference type="Proteomes" id="UP000236291"/>
    </source>
</evidence>
<evidence type="ECO:0000256" key="2">
    <source>
        <dbReference type="ARBA" id="ARBA00022723"/>
    </source>
</evidence>
<feature type="domain" description="SWIM-type" evidence="8">
    <location>
        <begin position="499"/>
        <end position="537"/>
    </location>
</feature>
<gene>
    <name evidence="9" type="ORF">L195_g023148</name>
</gene>
<evidence type="ECO:0000259" key="8">
    <source>
        <dbReference type="PROSITE" id="PS50966"/>
    </source>
</evidence>
<protein>
    <recommendedName>
        <fullName evidence="6">Protein FAR1-RELATED SEQUENCE</fullName>
    </recommendedName>
</protein>
<evidence type="ECO:0000256" key="6">
    <source>
        <dbReference type="RuleBase" id="RU367018"/>
    </source>
</evidence>
<dbReference type="GO" id="GO:0005634">
    <property type="term" value="C:nucleus"/>
    <property type="evidence" value="ECO:0007669"/>
    <property type="project" value="UniProtKB-SubCell"/>
</dbReference>
<evidence type="ECO:0000256" key="7">
    <source>
        <dbReference type="SAM" id="MobiDB-lite"/>
    </source>
</evidence>
<proteinExistence type="inferred from homology"/>
<reference evidence="9 10" key="2">
    <citation type="journal article" date="2017" name="Front. Plant Sci.">
        <title>Gene Classification and Mining of Molecular Markers Useful in Red Clover (Trifolium pratense) Breeding.</title>
        <authorList>
            <person name="Istvanek J."/>
            <person name="Dluhosova J."/>
            <person name="Dluhos P."/>
            <person name="Patkova L."/>
            <person name="Nedelnik J."/>
            <person name="Repkova J."/>
        </authorList>
    </citation>
    <scope>NUCLEOTIDE SEQUENCE [LARGE SCALE GENOMIC DNA]</scope>
    <source>
        <strain evidence="10">cv. Tatra</strain>
        <tissue evidence="9">Young leaves</tissue>
    </source>
</reference>
<feature type="compositionally biased region" description="Basic residues" evidence="7">
    <location>
        <begin position="662"/>
        <end position="678"/>
    </location>
</feature>
<feature type="compositionally biased region" description="Basic residues" evidence="7">
    <location>
        <begin position="644"/>
        <end position="654"/>
    </location>
</feature>
<sequence>MTFSSEEEVTLYYMNYARHMGFGISKISSKNGDEGKKYFTLACSRAGKYVSNPKNVLKPNPITKTQCKARLNACICSDGTVVVSSVILEHNHELSPTKARYFRCNKNLGSHIKRRLELNDQAGINVSRNFRSLVVEANGYENLTFGERDCRNYIDKVRRLRLGTGDADAVQNYFIRMQKQNNQFYYVMDFDDESRLRNVFWADARSRAAYEYFGEAVTFDTTYLTNRYDMPFAPFVGVNHHGQSVLLGCALLSNEDAKTFTWLFTTWLECMHQRAPNAIITDQDKAMKNAIEIVFPKAHHRWCLWHIMKKIPEKFGRHTYYESIKTLLHDVVYDSLSKSVFMEKWERMVESYELHDNEWLKGLFDERHRWVPVYVKDTFWAGMSTTQRSESMNSFFDGYVNSKTSLKQFVEQYDNALKDKIEKESTADFNSFNKVIPCLSHFGFESQFQKAFTNAKFKEFQLEVPAMMYCNTLFEKLDGVNSIFSVMENKKVYDKMKDIEFKVSFNEKDFELQCTCCLFEFKGILCRHILCVLQLSRKTESVPPCYMFSQWRKDIKRKHTLIKCGFDNLTGNAEFQRVGKACDAFYEVASTEIKTEEELLKVMDWIKDLKIELTCKKSSPRIREEDGSIPNQVSSILDPVEARRKGRPREKRKAAKVDQIVKKKLAKKKTQTSQKRKNSQSQEEHEHNDLLSSGNGGINSLAPFDSTQEQNGDVYQCEQRYLWRTEYGTVYNLAPFNPNQVQNGELDQ</sequence>
<dbReference type="InterPro" id="IPR018289">
    <property type="entry name" value="MULE_transposase_dom"/>
</dbReference>
<dbReference type="InterPro" id="IPR031052">
    <property type="entry name" value="FHY3/FAR1"/>
</dbReference>
<comment type="caution">
    <text evidence="9">The sequence shown here is derived from an EMBL/GenBank/DDBJ whole genome shotgun (WGS) entry which is preliminary data.</text>
</comment>
<dbReference type="EMBL" id="ASHM01018262">
    <property type="protein sequence ID" value="PNX99877.1"/>
    <property type="molecule type" value="Genomic_DNA"/>
</dbReference>
<comment type="function">
    <text evidence="6">Putative transcription activator involved in regulating light control of development.</text>
</comment>
<dbReference type="PROSITE" id="PS50966">
    <property type="entry name" value="ZF_SWIM"/>
    <property type="match status" value="1"/>
</dbReference>
<name>A0A2K3N9Z9_TRIPR</name>
<dbReference type="InterPro" id="IPR004330">
    <property type="entry name" value="FAR1_DNA_bnd_dom"/>
</dbReference>
<evidence type="ECO:0000256" key="4">
    <source>
        <dbReference type="ARBA" id="ARBA00022833"/>
    </source>
</evidence>
<evidence type="ECO:0000256" key="3">
    <source>
        <dbReference type="ARBA" id="ARBA00022771"/>
    </source>
</evidence>
<feature type="non-terminal residue" evidence="9">
    <location>
        <position position="748"/>
    </location>
</feature>
<dbReference type="AlphaFoldDB" id="A0A2K3N9Z9"/>
<comment type="subcellular location">
    <subcellularLocation>
        <location evidence="6">Nucleus</location>
    </subcellularLocation>
</comment>
<dbReference type="PANTHER" id="PTHR31669">
    <property type="entry name" value="PROTEIN FAR1-RELATED SEQUENCE 10-RELATED"/>
    <property type="match status" value="1"/>
</dbReference>
<comment type="similarity">
    <text evidence="1 6">Belongs to the FHY3/FAR1 family.</text>
</comment>
<dbReference type="Pfam" id="PF03101">
    <property type="entry name" value="FAR1"/>
    <property type="match status" value="1"/>
</dbReference>
<accession>A0A2K3N9Z9</accession>
<evidence type="ECO:0000256" key="1">
    <source>
        <dbReference type="ARBA" id="ARBA00005889"/>
    </source>
</evidence>
<dbReference type="Pfam" id="PF10551">
    <property type="entry name" value="MULE"/>
    <property type="match status" value="1"/>
</dbReference>
<keyword evidence="2 6" id="KW-0479">Metal-binding</keyword>
<dbReference type="GO" id="GO:0006355">
    <property type="term" value="P:regulation of DNA-templated transcription"/>
    <property type="evidence" value="ECO:0007669"/>
    <property type="project" value="UniProtKB-UniRule"/>
</dbReference>
<keyword evidence="4 6" id="KW-0862">Zinc</keyword>
<evidence type="ECO:0000256" key="5">
    <source>
        <dbReference type="PROSITE-ProRule" id="PRU00325"/>
    </source>
</evidence>
<dbReference type="InterPro" id="IPR007527">
    <property type="entry name" value="Znf_SWIM"/>
</dbReference>
<reference evidence="9 10" key="1">
    <citation type="journal article" date="2014" name="Am. J. Bot.">
        <title>Genome assembly and annotation for red clover (Trifolium pratense; Fabaceae).</title>
        <authorList>
            <person name="Istvanek J."/>
            <person name="Jaros M."/>
            <person name="Krenek A."/>
            <person name="Repkova J."/>
        </authorList>
    </citation>
    <scope>NUCLEOTIDE SEQUENCE [LARGE SCALE GENOMIC DNA]</scope>
    <source>
        <strain evidence="10">cv. Tatra</strain>
        <tissue evidence="9">Young leaves</tissue>
    </source>
</reference>
<dbReference type="Proteomes" id="UP000236291">
    <property type="component" value="Unassembled WGS sequence"/>
</dbReference>
<dbReference type="Pfam" id="PF04434">
    <property type="entry name" value="SWIM"/>
    <property type="match status" value="1"/>
</dbReference>
<keyword evidence="6" id="KW-0539">Nucleus</keyword>
<keyword evidence="3 5" id="KW-0863">Zinc-finger</keyword>
<organism evidence="9 10">
    <name type="scientific">Trifolium pratense</name>
    <name type="common">Red clover</name>
    <dbReference type="NCBI Taxonomy" id="57577"/>
    <lineage>
        <taxon>Eukaryota</taxon>
        <taxon>Viridiplantae</taxon>
        <taxon>Streptophyta</taxon>
        <taxon>Embryophyta</taxon>
        <taxon>Tracheophyta</taxon>
        <taxon>Spermatophyta</taxon>
        <taxon>Magnoliopsida</taxon>
        <taxon>eudicotyledons</taxon>
        <taxon>Gunneridae</taxon>
        <taxon>Pentapetalae</taxon>
        <taxon>rosids</taxon>
        <taxon>fabids</taxon>
        <taxon>Fabales</taxon>
        <taxon>Fabaceae</taxon>
        <taxon>Papilionoideae</taxon>
        <taxon>50 kb inversion clade</taxon>
        <taxon>NPAAA clade</taxon>
        <taxon>Hologalegina</taxon>
        <taxon>IRL clade</taxon>
        <taxon>Trifolieae</taxon>
        <taxon>Trifolium</taxon>
    </lineage>
</organism>
<evidence type="ECO:0000313" key="9">
    <source>
        <dbReference type="EMBL" id="PNX99877.1"/>
    </source>
</evidence>
<feature type="region of interest" description="Disordered" evidence="7">
    <location>
        <begin position="622"/>
        <end position="711"/>
    </location>
</feature>
<dbReference type="SMART" id="SM00575">
    <property type="entry name" value="ZnF_PMZ"/>
    <property type="match status" value="1"/>
</dbReference>